<reference evidence="1 2" key="1">
    <citation type="submission" date="2020-04" db="EMBL/GenBank/DDBJ databases">
        <authorList>
            <person name="De Canck E."/>
        </authorList>
    </citation>
    <scope>NUCLEOTIDE SEQUENCE [LARGE SCALE GENOMIC DNA]</scope>
    <source>
        <strain evidence="1 2">LMG 28138</strain>
    </source>
</reference>
<dbReference type="Proteomes" id="UP000494115">
    <property type="component" value="Unassembled WGS sequence"/>
</dbReference>
<dbReference type="AlphaFoldDB" id="A0A6S7D7M2"/>
<proteinExistence type="predicted"/>
<keyword evidence="2" id="KW-1185">Reference proteome</keyword>
<dbReference type="Pfam" id="PF07108">
    <property type="entry name" value="PipA"/>
    <property type="match status" value="1"/>
</dbReference>
<sequence>MDRIQAAAGGRVPLPRMPVPRMPAPSGASGHVDHGMVGTIIAAEHALTQRFPDLQPQMDNPSFERLCYDVFATDSSERFTPAEMLHLFIEGPGSMDPERDIQSEAFGRVLGYLDQVLALAYEFSPTFRRLFNYAADMHLHESRWYLAADEAFGATATAQQREGAGHRSVIALNSDPFEAGGDHDVYACAEGIHPFSGMRSYMHEIIHALTGLTDNEALHPRGPVVEYENLVMKELGDGSPARIAYAAPVPPQPGTEEVNFSSIDFGDAFSAAPPS</sequence>
<gene>
    <name evidence="1" type="ORF">LMG28138_04388</name>
</gene>
<dbReference type="InterPro" id="IPR010777">
    <property type="entry name" value="PipA"/>
</dbReference>
<name>A0A6S7D7M2_9BURK</name>
<dbReference type="EMBL" id="CADIKM010000028">
    <property type="protein sequence ID" value="CAB3798115.1"/>
    <property type="molecule type" value="Genomic_DNA"/>
</dbReference>
<evidence type="ECO:0000313" key="1">
    <source>
        <dbReference type="EMBL" id="CAB3798115.1"/>
    </source>
</evidence>
<evidence type="ECO:0008006" key="3">
    <source>
        <dbReference type="Google" id="ProtNLM"/>
    </source>
</evidence>
<dbReference type="RefSeq" id="WP_175106902.1">
    <property type="nucleotide sequence ID" value="NZ_CADIKM010000028.1"/>
</dbReference>
<evidence type="ECO:0000313" key="2">
    <source>
        <dbReference type="Proteomes" id="UP000494115"/>
    </source>
</evidence>
<organism evidence="1 2">
    <name type="scientific">Pararobbsia alpina</name>
    <dbReference type="NCBI Taxonomy" id="621374"/>
    <lineage>
        <taxon>Bacteria</taxon>
        <taxon>Pseudomonadati</taxon>
        <taxon>Pseudomonadota</taxon>
        <taxon>Betaproteobacteria</taxon>
        <taxon>Burkholderiales</taxon>
        <taxon>Burkholderiaceae</taxon>
        <taxon>Pararobbsia</taxon>
    </lineage>
</organism>
<accession>A0A6S7D7M2</accession>
<protein>
    <recommendedName>
        <fullName evidence="3">PipA/GogA/GtgA family type III secretion system effector</fullName>
    </recommendedName>
</protein>